<evidence type="ECO:0000313" key="8">
    <source>
        <dbReference type="EMBL" id="NWU87752.1"/>
    </source>
</evidence>
<protein>
    <submittedName>
        <fullName evidence="8">POK7 protein</fullName>
    </submittedName>
</protein>
<dbReference type="SUPFAM" id="SSF53098">
    <property type="entry name" value="Ribonuclease H-like"/>
    <property type="match status" value="1"/>
</dbReference>
<dbReference type="InterPro" id="IPR036397">
    <property type="entry name" value="RNaseH_sf"/>
</dbReference>
<dbReference type="GO" id="GO:0003964">
    <property type="term" value="F:RNA-directed DNA polymerase activity"/>
    <property type="evidence" value="ECO:0007669"/>
    <property type="project" value="UniProtKB-KW"/>
</dbReference>
<sequence length="58" mass="6364">QHFLATFAHMGAPKQVKTDNGPSYMAKAKQDFLALWGIEHRMGIPHSPTGQGIVAHHT</sequence>
<dbReference type="PANTHER" id="PTHR41694">
    <property type="entry name" value="ENDOGENOUS RETROVIRUS GROUP K MEMBER POL PROTEIN"/>
    <property type="match status" value="1"/>
</dbReference>
<dbReference type="GO" id="GO:0004519">
    <property type="term" value="F:endonuclease activity"/>
    <property type="evidence" value="ECO:0007669"/>
    <property type="project" value="UniProtKB-KW"/>
</dbReference>
<evidence type="ECO:0000256" key="2">
    <source>
        <dbReference type="ARBA" id="ARBA00022695"/>
    </source>
</evidence>
<accession>A0A7K6ACP7</accession>
<proteinExistence type="predicted"/>
<keyword evidence="1" id="KW-0808">Transferase</keyword>
<keyword evidence="4" id="KW-0255">Endonuclease</keyword>
<reference evidence="8 9" key="1">
    <citation type="submission" date="2019-09" db="EMBL/GenBank/DDBJ databases">
        <title>Bird 10,000 Genomes (B10K) Project - Family phase.</title>
        <authorList>
            <person name="Zhang G."/>
        </authorList>
    </citation>
    <scope>NUCLEOTIDE SEQUENCE [LARGE SCALE GENOMIC DNA]</scope>
    <source>
        <strain evidence="8">B10K-DU-028-75</strain>
        <tissue evidence="8">Mixed tissue sample</tissue>
    </source>
</reference>
<dbReference type="InterPro" id="IPR012337">
    <property type="entry name" value="RNaseH-like_sf"/>
</dbReference>
<keyword evidence="5" id="KW-0378">Hydrolase</keyword>
<evidence type="ECO:0000256" key="1">
    <source>
        <dbReference type="ARBA" id="ARBA00022679"/>
    </source>
</evidence>
<keyword evidence="9" id="KW-1185">Reference proteome</keyword>
<keyword evidence="3" id="KW-0540">Nuclease</keyword>
<evidence type="ECO:0000256" key="3">
    <source>
        <dbReference type="ARBA" id="ARBA00022722"/>
    </source>
</evidence>
<dbReference type="GO" id="GO:0015074">
    <property type="term" value="P:DNA integration"/>
    <property type="evidence" value="ECO:0007669"/>
    <property type="project" value="InterPro"/>
</dbReference>
<gene>
    <name evidence="8" type="primary">Ervk7</name>
    <name evidence="8" type="ORF">ONYCOR_R15795</name>
</gene>
<evidence type="ECO:0000259" key="7">
    <source>
        <dbReference type="PROSITE" id="PS50994"/>
    </source>
</evidence>
<keyword evidence="2" id="KW-0548">Nucleotidyltransferase</keyword>
<feature type="non-terminal residue" evidence="8">
    <location>
        <position position="1"/>
    </location>
</feature>
<comment type="caution">
    <text evidence="8">The sequence shown here is derived from an EMBL/GenBank/DDBJ whole genome shotgun (WGS) entry which is preliminary data.</text>
</comment>
<dbReference type="PANTHER" id="PTHR41694:SF3">
    <property type="entry name" value="RNA-DIRECTED DNA POLYMERASE-RELATED"/>
    <property type="match status" value="1"/>
</dbReference>
<evidence type="ECO:0000313" key="9">
    <source>
        <dbReference type="Proteomes" id="UP000550309"/>
    </source>
</evidence>
<organism evidence="8 9">
    <name type="scientific">Onychorhynchus coronatus</name>
    <name type="common">Royal flycatcher</name>
    <dbReference type="NCBI Taxonomy" id="360224"/>
    <lineage>
        <taxon>Eukaryota</taxon>
        <taxon>Metazoa</taxon>
        <taxon>Chordata</taxon>
        <taxon>Craniata</taxon>
        <taxon>Vertebrata</taxon>
        <taxon>Euteleostomi</taxon>
        <taxon>Archelosauria</taxon>
        <taxon>Archosauria</taxon>
        <taxon>Dinosauria</taxon>
        <taxon>Saurischia</taxon>
        <taxon>Theropoda</taxon>
        <taxon>Coelurosauria</taxon>
        <taxon>Aves</taxon>
        <taxon>Neognathae</taxon>
        <taxon>Neoaves</taxon>
        <taxon>Telluraves</taxon>
        <taxon>Australaves</taxon>
        <taxon>Passeriformes</taxon>
        <taxon>Tyrannidae</taxon>
        <taxon>Onychorhynchus</taxon>
    </lineage>
</organism>
<dbReference type="Proteomes" id="UP000550309">
    <property type="component" value="Unassembled WGS sequence"/>
</dbReference>
<dbReference type="GO" id="GO:0016787">
    <property type="term" value="F:hydrolase activity"/>
    <property type="evidence" value="ECO:0007669"/>
    <property type="project" value="UniProtKB-KW"/>
</dbReference>
<dbReference type="OrthoDB" id="9386368at2759"/>
<name>A0A7K6ACP7_ONYCO</name>
<evidence type="ECO:0000256" key="5">
    <source>
        <dbReference type="ARBA" id="ARBA00022801"/>
    </source>
</evidence>
<evidence type="ECO:0000256" key="4">
    <source>
        <dbReference type="ARBA" id="ARBA00022759"/>
    </source>
</evidence>
<keyword evidence="6" id="KW-0695">RNA-directed DNA polymerase</keyword>
<dbReference type="GO" id="GO:0035613">
    <property type="term" value="F:RNA stem-loop binding"/>
    <property type="evidence" value="ECO:0007669"/>
    <property type="project" value="TreeGrafter"/>
</dbReference>
<dbReference type="PROSITE" id="PS50994">
    <property type="entry name" value="INTEGRASE"/>
    <property type="match status" value="1"/>
</dbReference>
<evidence type="ECO:0000256" key="6">
    <source>
        <dbReference type="ARBA" id="ARBA00022918"/>
    </source>
</evidence>
<dbReference type="EMBL" id="VZRK01000848">
    <property type="protein sequence ID" value="NWU87752.1"/>
    <property type="molecule type" value="Genomic_DNA"/>
</dbReference>
<dbReference type="Pfam" id="PF00665">
    <property type="entry name" value="rve"/>
    <property type="match status" value="1"/>
</dbReference>
<feature type="domain" description="Integrase catalytic" evidence="7">
    <location>
        <begin position="1"/>
        <end position="58"/>
    </location>
</feature>
<dbReference type="Gene3D" id="3.30.420.10">
    <property type="entry name" value="Ribonuclease H-like superfamily/Ribonuclease H"/>
    <property type="match status" value="1"/>
</dbReference>
<feature type="non-terminal residue" evidence="8">
    <location>
        <position position="58"/>
    </location>
</feature>
<dbReference type="InterPro" id="IPR001584">
    <property type="entry name" value="Integrase_cat-core"/>
</dbReference>
<dbReference type="AlphaFoldDB" id="A0A7K6ACP7"/>